<proteinExistence type="predicted"/>
<evidence type="ECO:0000313" key="10">
    <source>
        <dbReference type="Proteomes" id="UP000183376"/>
    </source>
</evidence>
<keyword evidence="4" id="KW-0812">Transmembrane</keyword>
<dbReference type="Pfam" id="PF03799">
    <property type="entry name" value="FtsQ_DivIB_C"/>
    <property type="match status" value="1"/>
</dbReference>
<dbReference type="PROSITE" id="PS51779">
    <property type="entry name" value="POTRA"/>
    <property type="match status" value="1"/>
</dbReference>
<evidence type="ECO:0000256" key="6">
    <source>
        <dbReference type="ARBA" id="ARBA00023136"/>
    </source>
</evidence>
<dbReference type="Proteomes" id="UP000183376">
    <property type="component" value="Chromosome I"/>
</dbReference>
<dbReference type="Gene3D" id="3.10.20.310">
    <property type="entry name" value="membrane protein fhac"/>
    <property type="match status" value="1"/>
</dbReference>
<keyword evidence="5" id="KW-1133">Transmembrane helix</keyword>
<name>A0A1G9X2T6_ALLAB</name>
<dbReference type="InterPro" id="IPR005548">
    <property type="entry name" value="Cell_div_FtsQ/DivIB_C"/>
</dbReference>
<gene>
    <name evidence="9" type="ORF">SAMN04489726_3941</name>
</gene>
<feature type="domain" description="POTRA" evidence="8">
    <location>
        <begin position="22"/>
        <end position="90"/>
    </location>
</feature>
<dbReference type="InterPro" id="IPR034746">
    <property type="entry name" value="POTRA"/>
</dbReference>
<dbReference type="PANTHER" id="PTHR37820:SF1">
    <property type="entry name" value="CELL DIVISION PROTEIN FTSQ"/>
    <property type="match status" value="1"/>
</dbReference>
<dbReference type="Pfam" id="PF08478">
    <property type="entry name" value="POTRA_1"/>
    <property type="match status" value="1"/>
</dbReference>
<dbReference type="InterPro" id="IPR050487">
    <property type="entry name" value="FtsQ_DivIB"/>
</dbReference>
<dbReference type="InterPro" id="IPR013685">
    <property type="entry name" value="POTRA_FtsQ_type"/>
</dbReference>
<organism evidence="9 10">
    <name type="scientific">Allokutzneria albata</name>
    <name type="common">Kibdelosporangium albatum</name>
    <dbReference type="NCBI Taxonomy" id="211114"/>
    <lineage>
        <taxon>Bacteria</taxon>
        <taxon>Bacillati</taxon>
        <taxon>Actinomycetota</taxon>
        <taxon>Actinomycetes</taxon>
        <taxon>Pseudonocardiales</taxon>
        <taxon>Pseudonocardiaceae</taxon>
        <taxon>Allokutzneria</taxon>
    </lineage>
</organism>
<evidence type="ECO:0000259" key="8">
    <source>
        <dbReference type="PROSITE" id="PS51779"/>
    </source>
</evidence>
<evidence type="ECO:0000256" key="1">
    <source>
        <dbReference type="ARBA" id="ARBA00004370"/>
    </source>
</evidence>
<keyword evidence="7" id="KW-0131">Cell cycle</keyword>
<evidence type="ECO:0000313" key="9">
    <source>
        <dbReference type="EMBL" id="SDM90693.1"/>
    </source>
</evidence>
<keyword evidence="2" id="KW-1003">Cell membrane</keyword>
<dbReference type="GO" id="GO:0051301">
    <property type="term" value="P:cell division"/>
    <property type="evidence" value="ECO:0007669"/>
    <property type="project" value="UniProtKB-KW"/>
</dbReference>
<sequence length="213" mass="22127">MVLLVVLVLLALGYVGLFTSVLGVRTVEVAGTKTITAEEVRAAAAIPDGHPILRLSSSGVAARVKALPVVESAEVDWSLPSTVTISVVERTPVAVFPAEDGTKLVDRTGTPYATVPAAPPGLPLLKLARIAPDDPTTLAAVGVLTALPEKLRVDVQVISAESPGDIRLALSGDREVRWGGTADSPRKAEVLLVLLTRQGSTYNVSSPDLPTVS</sequence>
<evidence type="ECO:0000256" key="3">
    <source>
        <dbReference type="ARBA" id="ARBA00022618"/>
    </source>
</evidence>
<dbReference type="EMBL" id="LT629701">
    <property type="protein sequence ID" value="SDM90693.1"/>
    <property type="molecule type" value="Genomic_DNA"/>
</dbReference>
<dbReference type="GO" id="GO:0005886">
    <property type="term" value="C:plasma membrane"/>
    <property type="evidence" value="ECO:0007669"/>
    <property type="project" value="TreeGrafter"/>
</dbReference>
<accession>A0A1G9X2T6</accession>
<dbReference type="eggNOG" id="COG1589">
    <property type="taxonomic scope" value="Bacteria"/>
</dbReference>
<comment type="subcellular location">
    <subcellularLocation>
        <location evidence="1">Membrane</location>
    </subcellularLocation>
</comment>
<dbReference type="STRING" id="211114.SAMN04489726_3941"/>
<protein>
    <submittedName>
        <fullName evidence="9">Cell division protein FtsQ</fullName>
    </submittedName>
</protein>
<keyword evidence="6" id="KW-0472">Membrane</keyword>
<keyword evidence="3 9" id="KW-0132">Cell division</keyword>
<evidence type="ECO:0000256" key="5">
    <source>
        <dbReference type="ARBA" id="ARBA00022989"/>
    </source>
</evidence>
<evidence type="ECO:0000256" key="2">
    <source>
        <dbReference type="ARBA" id="ARBA00022475"/>
    </source>
</evidence>
<dbReference type="AlphaFoldDB" id="A0A1G9X2T6"/>
<dbReference type="PANTHER" id="PTHR37820">
    <property type="entry name" value="CELL DIVISION PROTEIN DIVIB"/>
    <property type="match status" value="1"/>
</dbReference>
<evidence type="ECO:0000256" key="4">
    <source>
        <dbReference type="ARBA" id="ARBA00022692"/>
    </source>
</evidence>
<evidence type="ECO:0000256" key="7">
    <source>
        <dbReference type="ARBA" id="ARBA00023306"/>
    </source>
</evidence>
<reference evidence="9 10" key="1">
    <citation type="submission" date="2016-10" db="EMBL/GenBank/DDBJ databases">
        <authorList>
            <person name="de Groot N.N."/>
        </authorList>
    </citation>
    <scope>NUCLEOTIDE SEQUENCE [LARGE SCALE GENOMIC DNA]</scope>
    <source>
        <strain evidence="9 10">DSM 44149</strain>
    </source>
</reference>
<keyword evidence="10" id="KW-1185">Reference proteome</keyword>